<evidence type="ECO:0000256" key="14">
    <source>
        <dbReference type="ARBA" id="ARBA00023098"/>
    </source>
</evidence>
<feature type="transmembrane region" description="Helical" evidence="19">
    <location>
        <begin position="132"/>
        <end position="152"/>
    </location>
</feature>
<evidence type="ECO:0000256" key="5">
    <source>
        <dbReference type="ARBA" id="ARBA00010185"/>
    </source>
</evidence>
<feature type="transmembrane region" description="Helical" evidence="19">
    <location>
        <begin position="27"/>
        <end position="47"/>
    </location>
</feature>
<feature type="transmembrane region" description="Helical" evidence="19">
    <location>
        <begin position="254"/>
        <end position="272"/>
    </location>
</feature>
<evidence type="ECO:0000256" key="9">
    <source>
        <dbReference type="ARBA" id="ARBA00022516"/>
    </source>
</evidence>
<dbReference type="PANTHER" id="PTHR46382">
    <property type="entry name" value="PHOSPHATIDATE CYTIDYLYLTRANSFERASE"/>
    <property type="match status" value="1"/>
</dbReference>
<evidence type="ECO:0000256" key="11">
    <source>
        <dbReference type="ARBA" id="ARBA00022692"/>
    </source>
</evidence>
<dbReference type="InterPro" id="IPR000374">
    <property type="entry name" value="PC_trans"/>
</dbReference>
<dbReference type="GO" id="GO:0005886">
    <property type="term" value="C:plasma membrane"/>
    <property type="evidence" value="ECO:0007669"/>
    <property type="project" value="UniProtKB-SubCell"/>
</dbReference>
<dbReference type="AlphaFoldDB" id="A0A1Z2XS16"/>
<evidence type="ECO:0000256" key="19">
    <source>
        <dbReference type="SAM" id="Phobius"/>
    </source>
</evidence>
<gene>
    <name evidence="20" type="ORF">ADH66_11655</name>
    <name evidence="21" type="ORF">I5Q82_01975</name>
</gene>
<keyword evidence="8" id="KW-1003">Cell membrane</keyword>
<evidence type="ECO:0000313" key="23">
    <source>
        <dbReference type="Proteomes" id="UP000596035"/>
    </source>
</evidence>
<evidence type="ECO:0000256" key="4">
    <source>
        <dbReference type="ARBA" id="ARBA00005189"/>
    </source>
</evidence>
<dbReference type="GO" id="GO:0016024">
    <property type="term" value="P:CDP-diacylglycerol biosynthetic process"/>
    <property type="evidence" value="ECO:0007669"/>
    <property type="project" value="UniProtKB-UniPathway"/>
</dbReference>
<reference evidence="21 23" key="3">
    <citation type="submission" date="2020-11" db="EMBL/GenBank/DDBJ databases">
        <title>Closed and high quality bacterial genomes of the OMM12 community.</title>
        <authorList>
            <person name="Marbouty M."/>
            <person name="Lamy-Besnier Q."/>
            <person name="Debarbieux L."/>
            <person name="Koszul R."/>
        </authorList>
    </citation>
    <scope>NUCLEOTIDE SEQUENCE [LARGE SCALE GENOMIC DNA]</scope>
    <source>
        <strain evidence="21 23">KB18</strain>
    </source>
</reference>
<dbReference type="Proteomes" id="UP000596035">
    <property type="component" value="Chromosome"/>
</dbReference>
<dbReference type="EMBL" id="CP065321">
    <property type="protein sequence ID" value="QQR30525.1"/>
    <property type="molecule type" value="Genomic_DNA"/>
</dbReference>
<comment type="subcellular location">
    <subcellularLocation>
        <location evidence="2">Cell membrane</location>
        <topology evidence="2">Multi-pass membrane protein</topology>
    </subcellularLocation>
</comment>
<dbReference type="PANTHER" id="PTHR46382:SF1">
    <property type="entry name" value="PHOSPHATIDATE CYTIDYLYLTRANSFERASE"/>
    <property type="match status" value="1"/>
</dbReference>
<keyword evidence="11 18" id="KW-0812">Transmembrane</keyword>
<evidence type="ECO:0000313" key="21">
    <source>
        <dbReference type="EMBL" id="QQR30525.1"/>
    </source>
</evidence>
<dbReference type="Proteomes" id="UP000196710">
    <property type="component" value="Chromosome"/>
</dbReference>
<dbReference type="EMBL" id="CP021422">
    <property type="protein sequence ID" value="ASB41253.1"/>
    <property type="molecule type" value="Genomic_DNA"/>
</dbReference>
<feature type="transmembrane region" description="Helical" evidence="19">
    <location>
        <begin position="102"/>
        <end position="120"/>
    </location>
</feature>
<evidence type="ECO:0000313" key="20">
    <source>
        <dbReference type="EMBL" id="ASB41253.1"/>
    </source>
</evidence>
<name>A0A1Z2XS16_9FIRM</name>
<evidence type="ECO:0000256" key="3">
    <source>
        <dbReference type="ARBA" id="ARBA00005119"/>
    </source>
</evidence>
<protein>
    <recommendedName>
        <fullName evidence="7 18">Phosphatidate cytidylyltransferase</fullName>
        <ecNumber evidence="6 18">2.7.7.41</ecNumber>
    </recommendedName>
</protein>
<dbReference type="Pfam" id="PF01148">
    <property type="entry name" value="CTP_transf_1"/>
    <property type="match status" value="1"/>
</dbReference>
<evidence type="ECO:0000256" key="12">
    <source>
        <dbReference type="ARBA" id="ARBA00022695"/>
    </source>
</evidence>
<keyword evidence="22" id="KW-1185">Reference proteome</keyword>
<evidence type="ECO:0000256" key="8">
    <source>
        <dbReference type="ARBA" id="ARBA00022475"/>
    </source>
</evidence>
<sequence>MVQRVLSGIVLTVFMAAIVVFDRIFPLALNIAVAVISVAAVHELASALGLQKKLFLLLPSMAAAAAVPFCNEEFQFLTYCLYTLIVFSALIVYHHETTFKEVAVLYSMVVIIPCALHTLVSLRELNRGHGMFYVLIAVLSAWVADVGAYFAGTLFGKHKLCPEISPKKTIEGLIGGTVVDVLVMLLCGVWFSAVFYRGAVEVNYLALFLIGFFGSFISVLGDLSFSIIKRSCHIKDFGQVIPGHGGVLDRFDSVIFAVPFVYLLVTFLPLAGV</sequence>
<keyword evidence="14" id="KW-0443">Lipid metabolism</keyword>
<keyword evidence="12 18" id="KW-0548">Nucleotidyltransferase</keyword>
<reference evidence="22" key="2">
    <citation type="submission" date="2017-05" db="EMBL/GenBank/DDBJ databases">
        <title>Improved OligoMM genomes.</title>
        <authorList>
            <person name="Garzetti D."/>
        </authorList>
    </citation>
    <scope>NUCLEOTIDE SEQUENCE [LARGE SCALE GENOMIC DNA]</scope>
    <source>
        <strain evidence="22">KB18</strain>
    </source>
</reference>
<evidence type="ECO:0000313" key="22">
    <source>
        <dbReference type="Proteomes" id="UP000196710"/>
    </source>
</evidence>
<organism evidence="21 23">
    <name type="scientific">Acutalibacter muris</name>
    <dbReference type="NCBI Taxonomy" id="1796620"/>
    <lineage>
        <taxon>Bacteria</taxon>
        <taxon>Bacillati</taxon>
        <taxon>Bacillota</taxon>
        <taxon>Clostridia</taxon>
        <taxon>Eubacteriales</taxon>
        <taxon>Acutalibacteraceae</taxon>
        <taxon>Acutalibacter</taxon>
    </lineage>
</organism>
<keyword evidence="9" id="KW-0444">Lipid biosynthesis</keyword>
<dbReference type="GO" id="GO:0004605">
    <property type="term" value="F:phosphatidate cytidylyltransferase activity"/>
    <property type="evidence" value="ECO:0007669"/>
    <property type="project" value="UniProtKB-EC"/>
</dbReference>
<proteinExistence type="inferred from homology"/>
<feature type="transmembrane region" description="Helical" evidence="19">
    <location>
        <begin position="76"/>
        <end position="95"/>
    </location>
</feature>
<dbReference type="EC" id="2.7.7.41" evidence="6 18"/>
<comment type="pathway">
    <text evidence="4">Lipid metabolism.</text>
</comment>
<keyword evidence="10 18" id="KW-0808">Transferase</keyword>
<comment type="pathway">
    <text evidence="3 18">Phospholipid metabolism; CDP-diacylglycerol biosynthesis; CDP-diacylglycerol from sn-glycerol 3-phosphate: step 3/3.</text>
</comment>
<comment type="similarity">
    <text evidence="5 18">Belongs to the CDS family.</text>
</comment>
<dbReference type="PROSITE" id="PS01315">
    <property type="entry name" value="CDS"/>
    <property type="match status" value="1"/>
</dbReference>
<feature type="transmembrane region" description="Helical" evidence="19">
    <location>
        <begin position="173"/>
        <end position="196"/>
    </location>
</feature>
<evidence type="ECO:0000256" key="18">
    <source>
        <dbReference type="RuleBase" id="RU003938"/>
    </source>
</evidence>
<feature type="transmembrane region" description="Helical" evidence="19">
    <location>
        <begin position="5"/>
        <end position="21"/>
    </location>
</feature>
<evidence type="ECO:0000256" key="13">
    <source>
        <dbReference type="ARBA" id="ARBA00022989"/>
    </source>
</evidence>
<evidence type="ECO:0000256" key="17">
    <source>
        <dbReference type="ARBA" id="ARBA00023264"/>
    </source>
</evidence>
<reference evidence="20" key="1">
    <citation type="journal article" date="2017" name="Genome Announc.">
        <title>High-Quality Whole-Genome Sequences of the Oligo-Mouse-Microbiota Bacterial Community.</title>
        <authorList>
            <person name="Garzetti D."/>
            <person name="Brugiroux S."/>
            <person name="Bunk B."/>
            <person name="Pukall R."/>
            <person name="McCoy K.D."/>
            <person name="Macpherson A.J."/>
            <person name="Stecher B."/>
        </authorList>
    </citation>
    <scope>NUCLEOTIDE SEQUENCE</scope>
    <source>
        <strain evidence="20">KB18</strain>
    </source>
</reference>
<comment type="catalytic activity">
    <reaction evidence="1 18">
        <text>a 1,2-diacyl-sn-glycero-3-phosphate + CTP + H(+) = a CDP-1,2-diacyl-sn-glycerol + diphosphate</text>
        <dbReference type="Rhea" id="RHEA:16229"/>
        <dbReference type="ChEBI" id="CHEBI:15378"/>
        <dbReference type="ChEBI" id="CHEBI:33019"/>
        <dbReference type="ChEBI" id="CHEBI:37563"/>
        <dbReference type="ChEBI" id="CHEBI:58332"/>
        <dbReference type="ChEBI" id="CHEBI:58608"/>
        <dbReference type="EC" id="2.7.7.41"/>
    </reaction>
</comment>
<evidence type="ECO:0000256" key="15">
    <source>
        <dbReference type="ARBA" id="ARBA00023136"/>
    </source>
</evidence>
<keyword evidence="17" id="KW-1208">Phospholipid metabolism</keyword>
<evidence type="ECO:0000256" key="6">
    <source>
        <dbReference type="ARBA" id="ARBA00012487"/>
    </source>
</evidence>
<feature type="transmembrane region" description="Helical" evidence="19">
    <location>
        <begin position="202"/>
        <end position="225"/>
    </location>
</feature>
<dbReference type="KEGG" id="amur:ADH66_11655"/>
<accession>A0A1Z2XS16</accession>
<keyword evidence="16" id="KW-0594">Phospholipid biosynthesis</keyword>
<dbReference type="RefSeq" id="WP_066540589.1">
    <property type="nucleotide sequence ID" value="NZ_CAJTCQ010000009.1"/>
</dbReference>
<evidence type="ECO:0000256" key="2">
    <source>
        <dbReference type="ARBA" id="ARBA00004651"/>
    </source>
</evidence>
<keyword evidence="13 19" id="KW-1133">Transmembrane helix</keyword>
<evidence type="ECO:0000256" key="16">
    <source>
        <dbReference type="ARBA" id="ARBA00023209"/>
    </source>
</evidence>
<evidence type="ECO:0000256" key="10">
    <source>
        <dbReference type="ARBA" id="ARBA00022679"/>
    </source>
</evidence>
<evidence type="ECO:0000256" key="1">
    <source>
        <dbReference type="ARBA" id="ARBA00001698"/>
    </source>
</evidence>
<evidence type="ECO:0000256" key="7">
    <source>
        <dbReference type="ARBA" id="ARBA00019373"/>
    </source>
</evidence>
<keyword evidence="15 19" id="KW-0472">Membrane</keyword>